<reference evidence="2" key="1">
    <citation type="journal article" date="2021" name="Proc. Natl. Acad. Sci. U.S.A.">
        <title>A Catalog of Tens of Thousands of Viruses from Human Metagenomes Reveals Hidden Associations with Chronic Diseases.</title>
        <authorList>
            <person name="Tisza M.J."/>
            <person name="Buck C.B."/>
        </authorList>
    </citation>
    <scope>NUCLEOTIDE SEQUENCE</scope>
    <source>
        <strain evidence="2">CtUM413</strain>
    </source>
</reference>
<keyword evidence="1" id="KW-0812">Transmembrane</keyword>
<keyword evidence="1" id="KW-1133">Transmembrane helix</keyword>
<name>A0A8S5TAK6_9CAUD</name>
<sequence length="32" mass="3880">MIERSSTMQRLDFLIKLAILIYLICKILKIWI</sequence>
<evidence type="ECO:0000313" key="2">
    <source>
        <dbReference type="EMBL" id="DAF60015.1"/>
    </source>
</evidence>
<evidence type="ECO:0000256" key="1">
    <source>
        <dbReference type="SAM" id="Phobius"/>
    </source>
</evidence>
<organism evidence="2">
    <name type="scientific">Siphoviridae sp. ctUM413</name>
    <dbReference type="NCBI Taxonomy" id="2827879"/>
    <lineage>
        <taxon>Viruses</taxon>
        <taxon>Duplodnaviria</taxon>
        <taxon>Heunggongvirae</taxon>
        <taxon>Uroviricota</taxon>
        <taxon>Caudoviricetes</taxon>
    </lineage>
</organism>
<proteinExistence type="predicted"/>
<dbReference type="EMBL" id="BK032781">
    <property type="protein sequence ID" value="DAF60015.1"/>
    <property type="molecule type" value="Genomic_DNA"/>
</dbReference>
<keyword evidence="1" id="KW-0472">Membrane</keyword>
<accession>A0A8S5TAK6</accession>
<protein>
    <submittedName>
        <fullName evidence="2">Uncharacterized protein</fullName>
    </submittedName>
</protein>
<feature type="transmembrane region" description="Helical" evidence="1">
    <location>
        <begin position="12"/>
        <end position="31"/>
    </location>
</feature>